<dbReference type="Pfam" id="PF12710">
    <property type="entry name" value="HAD"/>
    <property type="match status" value="1"/>
</dbReference>
<dbReference type="Gene3D" id="3.40.50.1000">
    <property type="entry name" value="HAD superfamily/HAD-like"/>
    <property type="match status" value="1"/>
</dbReference>
<dbReference type="Gene3D" id="1.20.1440.100">
    <property type="entry name" value="SG protein - dephosphorylation function"/>
    <property type="match status" value="1"/>
</dbReference>
<comment type="similarity">
    <text evidence="4 9">Belongs to the 1-acyl-sn-glycerol-3-phosphate acyltransferase family.</text>
</comment>
<keyword evidence="13" id="KW-1185">Reference proteome</keyword>
<dbReference type="InterPro" id="IPR002123">
    <property type="entry name" value="Plipid/glycerol_acylTrfase"/>
</dbReference>
<feature type="compositionally biased region" description="Low complexity" evidence="10">
    <location>
        <begin position="478"/>
        <end position="494"/>
    </location>
</feature>
<evidence type="ECO:0000256" key="3">
    <source>
        <dbReference type="ARBA" id="ARBA00005189"/>
    </source>
</evidence>
<dbReference type="EC" id="2.3.1.51" evidence="5 9"/>
<dbReference type="EMBL" id="JAFKCZ010000005">
    <property type="protein sequence ID" value="MBN7796431.1"/>
    <property type="molecule type" value="Genomic_DNA"/>
</dbReference>
<dbReference type="GO" id="GO:0006654">
    <property type="term" value="P:phosphatidic acid biosynthetic process"/>
    <property type="evidence" value="ECO:0007669"/>
    <property type="project" value="TreeGrafter"/>
</dbReference>
<dbReference type="InterPro" id="IPR006385">
    <property type="entry name" value="HAD_hydro_SerB1"/>
</dbReference>
<keyword evidence="12" id="KW-0378">Hydrolase</keyword>
<evidence type="ECO:0000256" key="2">
    <source>
        <dbReference type="ARBA" id="ARBA00004728"/>
    </source>
</evidence>
<protein>
    <recommendedName>
        <fullName evidence="6 9">1-acyl-sn-glycerol-3-phosphate acyltransferase</fullName>
        <ecNumber evidence="5 9">2.3.1.51</ecNumber>
    </recommendedName>
</protein>
<organism evidence="12 13">
    <name type="scientific">Parahaliea mediterranea</name>
    <dbReference type="NCBI Taxonomy" id="651086"/>
    <lineage>
        <taxon>Bacteria</taxon>
        <taxon>Pseudomonadati</taxon>
        <taxon>Pseudomonadota</taxon>
        <taxon>Gammaproteobacteria</taxon>
        <taxon>Cellvibrionales</taxon>
        <taxon>Halieaceae</taxon>
        <taxon>Parahaliea</taxon>
    </lineage>
</organism>
<keyword evidence="9" id="KW-0594">Phospholipid biosynthesis</keyword>
<evidence type="ECO:0000256" key="7">
    <source>
        <dbReference type="ARBA" id="ARBA00022679"/>
    </source>
</evidence>
<name>A0A939DDZ5_9GAMM</name>
<evidence type="ECO:0000256" key="4">
    <source>
        <dbReference type="ARBA" id="ARBA00008655"/>
    </source>
</evidence>
<dbReference type="GO" id="GO:0003841">
    <property type="term" value="F:1-acylglycerol-3-phosphate O-acyltransferase activity"/>
    <property type="evidence" value="ECO:0007669"/>
    <property type="project" value="UniProtKB-UniRule"/>
</dbReference>
<keyword evidence="9" id="KW-0444">Lipid biosynthesis</keyword>
<accession>A0A939DDZ5</accession>
<comment type="domain">
    <text evidence="9">The HXXXXD motif is essential for acyltransferase activity and may constitute the binding site for the phosphate moiety of the glycerol-3-phosphate.</text>
</comment>
<dbReference type="InterPro" id="IPR036412">
    <property type="entry name" value="HAD-like_sf"/>
</dbReference>
<evidence type="ECO:0000256" key="9">
    <source>
        <dbReference type="RuleBase" id="RU361267"/>
    </source>
</evidence>
<dbReference type="CDD" id="cd02612">
    <property type="entry name" value="HAD_PGPPase"/>
    <property type="match status" value="1"/>
</dbReference>
<reference evidence="12" key="1">
    <citation type="submission" date="2021-02" db="EMBL/GenBank/DDBJ databases">
        <title>PHA producing bacteria isolated from coastal sediment in Guangdong, Shenzhen.</title>
        <authorList>
            <person name="Zheng W."/>
            <person name="Yu S."/>
            <person name="Huang Y."/>
        </authorList>
    </citation>
    <scope>NUCLEOTIDE SEQUENCE</scope>
    <source>
        <strain evidence="12">TN14-10</strain>
    </source>
</reference>
<comment type="catalytic activity">
    <reaction evidence="1 9">
        <text>a 1-acyl-sn-glycero-3-phosphate + an acyl-CoA = a 1,2-diacyl-sn-glycero-3-phosphate + CoA</text>
        <dbReference type="Rhea" id="RHEA:19709"/>
        <dbReference type="ChEBI" id="CHEBI:57287"/>
        <dbReference type="ChEBI" id="CHEBI:57970"/>
        <dbReference type="ChEBI" id="CHEBI:58342"/>
        <dbReference type="ChEBI" id="CHEBI:58608"/>
        <dbReference type="EC" id="2.3.1.51"/>
    </reaction>
</comment>
<evidence type="ECO:0000256" key="5">
    <source>
        <dbReference type="ARBA" id="ARBA00013211"/>
    </source>
</evidence>
<comment type="pathway">
    <text evidence="3">Lipid metabolism.</text>
</comment>
<evidence type="ECO:0000313" key="13">
    <source>
        <dbReference type="Proteomes" id="UP000664303"/>
    </source>
</evidence>
<sequence>MATLAQLLQDIESSPDGPGVAAIFDFDGTVIAGYSATVFIREQIRRGDLSPRQLVELSAAMTSFGLGNLGFSAMMAVNAQFMRGIEEATYEEIGERLYQKQIARMVYPESRKLIEAHQAKGHTVAVISSATPYQVRASAADLGIEHVLCTELEVENGRFTGHLVSPTCFGQGKVDAAEALAAETGADLDQSFFYSDSTDDQLLLERVGHPRALNPSARLAGVARDHQWPVVRFGSRGRPSLSQWVRSVAATVSLVPSFAAGLPIYALTGSRRDSLNFSFSLFADTASALIGLHLNVKGEENLWARRPAVFIFNHQSKADVVIMASLLRRDIAGVGKKEIKKLPVIGKVLEMGGVVMIDRANAKSAIDAMAPLVEAMRTEGKSVVLAPEGTRSVSPKLLPFKKGAFHLAMQAGVPIVPVVIRNAGDVAPKGEFVFRPATVEVEVLPPVDTDDWRVEDIDEHVREVRNRFLAALGQPLEAAPKATPKASQKAAPKAPAKEPRRKKAPAKARKSPGKTPAKAKRGHAAGANGKTPPRPRARPKSAATSEPPRRGAE</sequence>
<dbReference type="Proteomes" id="UP000664303">
    <property type="component" value="Unassembled WGS sequence"/>
</dbReference>
<dbReference type="PANTHER" id="PTHR10434:SF66">
    <property type="entry name" value="PHOSPHOLIPID_GLYCEROL ACYLTRANSFERASE DOMAIN-CONTAINING PROTEIN"/>
    <property type="match status" value="1"/>
</dbReference>
<evidence type="ECO:0000256" key="6">
    <source>
        <dbReference type="ARBA" id="ARBA00016139"/>
    </source>
</evidence>
<dbReference type="Pfam" id="PF01553">
    <property type="entry name" value="Acyltransferase"/>
    <property type="match status" value="1"/>
</dbReference>
<evidence type="ECO:0000259" key="11">
    <source>
        <dbReference type="SMART" id="SM00563"/>
    </source>
</evidence>
<evidence type="ECO:0000313" key="12">
    <source>
        <dbReference type="EMBL" id="MBN7796431.1"/>
    </source>
</evidence>
<keyword evidence="9" id="KW-0443">Lipid metabolism</keyword>
<dbReference type="AlphaFoldDB" id="A0A939DDZ5"/>
<dbReference type="GO" id="GO:0016787">
    <property type="term" value="F:hydrolase activity"/>
    <property type="evidence" value="ECO:0007669"/>
    <property type="project" value="UniProtKB-KW"/>
</dbReference>
<dbReference type="RefSeq" id="WP_206559880.1">
    <property type="nucleotide sequence ID" value="NZ_JAFKCZ010000005.1"/>
</dbReference>
<dbReference type="SUPFAM" id="SSF56784">
    <property type="entry name" value="HAD-like"/>
    <property type="match status" value="1"/>
</dbReference>
<gene>
    <name evidence="12" type="ORF">JYP50_07505</name>
</gene>
<evidence type="ECO:0000256" key="1">
    <source>
        <dbReference type="ARBA" id="ARBA00001141"/>
    </source>
</evidence>
<dbReference type="SMART" id="SM00563">
    <property type="entry name" value="PlsC"/>
    <property type="match status" value="1"/>
</dbReference>
<comment type="pathway">
    <text evidence="2">Phospholipid metabolism; CDP-diacylglycerol biosynthesis; CDP-diacylglycerol from sn-glycerol 3-phosphate: step 2/3.</text>
</comment>
<feature type="compositionally biased region" description="Basic residues" evidence="10">
    <location>
        <begin position="499"/>
        <end position="523"/>
    </location>
</feature>
<comment type="caution">
    <text evidence="12">The sequence shown here is derived from an EMBL/GenBank/DDBJ whole genome shotgun (WGS) entry which is preliminary data.</text>
</comment>
<evidence type="ECO:0000256" key="8">
    <source>
        <dbReference type="ARBA" id="ARBA00023315"/>
    </source>
</evidence>
<keyword evidence="9" id="KW-1208">Phospholipid metabolism</keyword>
<keyword evidence="7 9" id="KW-0808">Transferase</keyword>
<dbReference type="NCBIfam" id="TIGR00530">
    <property type="entry name" value="AGP_acyltrn"/>
    <property type="match status" value="1"/>
</dbReference>
<keyword evidence="8 9" id="KW-0012">Acyltransferase</keyword>
<dbReference type="GO" id="GO:0016020">
    <property type="term" value="C:membrane"/>
    <property type="evidence" value="ECO:0007669"/>
    <property type="project" value="InterPro"/>
</dbReference>
<feature type="region of interest" description="Disordered" evidence="10">
    <location>
        <begin position="475"/>
        <end position="553"/>
    </location>
</feature>
<dbReference type="PANTHER" id="PTHR10434">
    <property type="entry name" value="1-ACYL-SN-GLYCEROL-3-PHOSPHATE ACYLTRANSFERASE"/>
    <property type="match status" value="1"/>
</dbReference>
<dbReference type="NCBIfam" id="TIGR01490">
    <property type="entry name" value="HAD-SF-IB-hyp1"/>
    <property type="match status" value="1"/>
</dbReference>
<evidence type="ECO:0000256" key="10">
    <source>
        <dbReference type="SAM" id="MobiDB-lite"/>
    </source>
</evidence>
<dbReference type="NCBIfam" id="TIGR01488">
    <property type="entry name" value="HAD-SF-IB"/>
    <property type="match status" value="1"/>
</dbReference>
<dbReference type="SUPFAM" id="SSF69593">
    <property type="entry name" value="Glycerol-3-phosphate (1)-acyltransferase"/>
    <property type="match status" value="1"/>
</dbReference>
<dbReference type="InterPro" id="IPR023214">
    <property type="entry name" value="HAD_sf"/>
</dbReference>
<proteinExistence type="inferred from homology"/>
<dbReference type="InterPro" id="IPR004552">
    <property type="entry name" value="AGP_acyltrans"/>
</dbReference>
<feature type="domain" description="Phospholipid/glycerol acyltransferase" evidence="11">
    <location>
        <begin position="308"/>
        <end position="423"/>
    </location>
</feature>
<dbReference type="CDD" id="cd07989">
    <property type="entry name" value="LPLAT_AGPAT-like"/>
    <property type="match status" value="1"/>
</dbReference>